<dbReference type="Proteomes" id="UP000887581">
    <property type="component" value="Unplaced"/>
</dbReference>
<proteinExistence type="predicted"/>
<evidence type="ECO:0000313" key="2">
    <source>
        <dbReference type="WBParaSite" id="sdigi.contig2.g285.t1"/>
    </source>
</evidence>
<reference evidence="2" key="1">
    <citation type="submission" date="2022-11" db="UniProtKB">
        <authorList>
            <consortium name="WormBaseParasite"/>
        </authorList>
    </citation>
    <scope>IDENTIFICATION</scope>
</reference>
<accession>A0A915PIZ2</accession>
<protein>
    <submittedName>
        <fullName evidence="2">Uncharacterized protein</fullName>
    </submittedName>
</protein>
<dbReference type="AlphaFoldDB" id="A0A915PIZ2"/>
<keyword evidence="1" id="KW-1185">Reference proteome</keyword>
<evidence type="ECO:0000313" key="1">
    <source>
        <dbReference type="Proteomes" id="UP000887581"/>
    </source>
</evidence>
<organism evidence="1 2">
    <name type="scientific">Setaria digitata</name>
    <dbReference type="NCBI Taxonomy" id="48799"/>
    <lineage>
        <taxon>Eukaryota</taxon>
        <taxon>Metazoa</taxon>
        <taxon>Ecdysozoa</taxon>
        <taxon>Nematoda</taxon>
        <taxon>Chromadorea</taxon>
        <taxon>Rhabditida</taxon>
        <taxon>Spirurina</taxon>
        <taxon>Spiruromorpha</taxon>
        <taxon>Filarioidea</taxon>
        <taxon>Setariidae</taxon>
        <taxon>Setaria</taxon>
    </lineage>
</organism>
<sequence length="111" mass="13023">MRYSPEKGASETNRFPRFYAQHPKRMDTFLYSQETFEESRQDRKNEVTFVRCHFVPTASTSASHSWGRKSIKEMVDCGWGGGWRYCGDRSWSEWRSAASVRVRDDRAVNVC</sequence>
<dbReference type="WBParaSite" id="sdigi.contig2.g285.t1">
    <property type="protein sequence ID" value="sdigi.contig2.g285.t1"/>
    <property type="gene ID" value="sdigi.contig2.g285"/>
</dbReference>
<name>A0A915PIZ2_9BILA</name>